<proteinExistence type="predicted"/>
<organism evidence="1">
    <name type="scientific">bioreactor metagenome</name>
    <dbReference type="NCBI Taxonomy" id="1076179"/>
    <lineage>
        <taxon>unclassified sequences</taxon>
        <taxon>metagenomes</taxon>
        <taxon>ecological metagenomes</taxon>
    </lineage>
</organism>
<name>A0A644YXK7_9ZZZZ</name>
<dbReference type="AlphaFoldDB" id="A0A644YXK7"/>
<protein>
    <submittedName>
        <fullName evidence="1">Uncharacterized protein</fullName>
    </submittedName>
</protein>
<accession>A0A644YXK7</accession>
<gene>
    <name evidence="1" type="ORF">SDC9_79846</name>
</gene>
<comment type="caution">
    <text evidence="1">The sequence shown here is derived from an EMBL/GenBank/DDBJ whole genome shotgun (WGS) entry which is preliminary data.</text>
</comment>
<evidence type="ECO:0000313" key="1">
    <source>
        <dbReference type="EMBL" id="MPM33276.1"/>
    </source>
</evidence>
<dbReference type="EMBL" id="VSSQ01006609">
    <property type="protein sequence ID" value="MPM33276.1"/>
    <property type="molecule type" value="Genomic_DNA"/>
</dbReference>
<reference evidence="1" key="1">
    <citation type="submission" date="2019-08" db="EMBL/GenBank/DDBJ databases">
        <authorList>
            <person name="Kucharzyk K."/>
            <person name="Murdoch R.W."/>
            <person name="Higgins S."/>
            <person name="Loffler F."/>
        </authorList>
    </citation>
    <scope>NUCLEOTIDE SEQUENCE</scope>
</reference>
<sequence>MNPESYTKNFRGFIMQEKKNNKKHNDVDRLRYMHLIYEGISIYVDKQDPKCNR</sequence>